<reference evidence="1 2" key="1">
    <citation type="submission" date="2012-04" db="EMBL/GenBank/DDBJ databases">
        <title>The Genome Sequence of Saprolegnia declina VS20.</title>
        <authorList>
            <consortium name="The Broad Institute Genome Sequencing Platform"/>
            <person name="Russ C."/>
            <person name="Nusbaum C."/>
            <person name="Tyler B."/>
            <person name="van West P."/>
            <person name="Dieguez-Uribeondo J."/>
            <person name="de Bruijn I."/>
            <person name="Tripathy S."/>
            <person name="Jiang R."/>
            <person name="Young S.K."/>
            <person name="Zeng Q."/>
            <person name="Gargeya S."/>
            <person name="Fitzgerald M."/>
            <person name="Haas B."/>
            <person name="Abouelleil A."/>
            <person name="Alvarado L."/>
            <person name="Arachchi H.M."/>
            <person name="Berlin A."/>
            <person name="Chapman S.B."/>
            <person name="Goldberg J."/>
            <person name="Griggs A."/>
            <person name="Gujja S."/>
            <person name="Hansen M."/>
            <person name="Howarth C."/>
            <person name="Imamovic A."/>
            <person name="Larimer J."/>
            <person name="McCowen C."/>
            <person name="Montmayeur A."/>
            <person name="Murphy C."/>
            <person name="Neiman D."/>
            <person name="Pearson M."/>
            <person name="Priest M."/>
            <person name="Roberts A."/>
            <person name="Saif S."/>
            <person name="Shea T."/>
            <person name="Sisk P."/>
            <person name="Sykes S."/>
            <person name="Wortman J."/>
            <person name="Nusbaum C."/>
            <person name="Birren B."/>
        </authorList>
    </citation>
    <scope>NUCLEOTIDE SEQUENCE [LARGE SCALE GENOMIC DNA]</scope>
    <source>
        <strain evidence="1 2">VS20</strain>
    </source>
</reference>
<keyword evidence="2" id="KW-1185">Reference proteome</keyword>
<dbReference type="EMBL" id="JH767142">
    <property type="protein sequence ID" value="EQC38199.1"/>
    <property type="molecule type" value="Genomic_DNA"/>
</dbReference>
<sequence length="258" mass="29321">MKDEVDERSKHLWNTLHLIERNLKLLAEAIEATTTFREARDAHAAKLAKAFDDCAITEPCMAVHTVLAAMGDATRTLSTETHEIMVVRPEQTAIVELTQIQDWGVVPMKRLLEDRDKAIKAIAKLQRDVDEKTIVLGGNKEREKRARLLTDQKRRVDNVNALLELHWKRFEFFRVTKMKVDDTFCFFDTQVQASVAGHERNGAGAAVLPLQRRRVLYHSVSGNTAHRPEGRRRRGLAGCTARQCQAMRATKPSTRVDT</sequence>
<dbReference type="InParanoid" id="T0QJI6"/>
<evidence type="ECO:0000313" key="1">
    <source>
        <dbReference type="EMBL" id="EQC38199.1"/>
    </source>
</evidence>
<dbReference type="AlphaFoldDB" id="T0QJI6"/>
<dbReference type="GeneID" id="19945354"/>
<gene>
    <name evidence="1" type="ORF">SDRG_04627</name>
</gene>
<protein>
    <submittedName>
        <fullName evidence="1">Uncharacterized protein</fullName>
    </submittedName>
</protein>
<accession>T0QJI6</accession>
<dbReference type="RefSeq" id="XP_008608526.1">
    <property type="nucleotide sequence ID" value="XM_008610304.1"/>
</dbReference>
<dbReference type="eggNOG" id="ENOG502RYGR">
    <property type="taxonomic scope" value="Eukaryota"/>
</dbReference>
<organism evidence="1 2">
    <name type="scientific">Saprolegnia diclina (strain VS20)</name>
    <dbReference type="NCBI Taxonomy" id="1156394"/>
    <lineage>
        <taxon>Eukaryota</taxon>
        <taxon>Sar</taxon>
        <taxon>Stramenopiles</taxon>
        <taxon>Oomycota</taxon>
        <taxon>Saprolegniomycetes</taxon>
        <taxon>Saprolegniales</taxon>
        <taxon>Saprolegniaceae</taxon>
        <taxon>Saprolegnia</taxon>
    </lineage>
</organism>
<name>T0QJI6_SAPDV</name>
<dbReference type="OrthoDB" id="60621at2759"/>
<dbReference type="OMA" id="MMLRPET"/>
<proteinExistence type="predicted"/>
<dbReference type="Proteomes" id="UP000030762">
    <property type="component" value="Unassembled WGS sequence"/>
</dbReference>
<dbReference type="VEuPathDB" id="FungiDB:SDRG_04627"/>
<evidence type="ECO:0000313" key="2">
    <source>
        <dbReference type="Proteomes" id="UP000030762"/>
    </source>
</evidence>